<feature type="non-terminal residue" evidence="2">
    <location>
        <position position="1"/>
    </location>
</feature>
<dbReference type="SUPFAM" id="SSF53474">
    <property type="entry name" value="alpha/beta-Hydrolases"/>
    <property type="match status" value="1"/>
</dbReference>
<dbReference type="EMBL" id="BMAW01111435">
    <property type="protein sequence ID" value="GFT47936.1"/>
    <property type="molecule type" value="Genomic_DNA"/>
</dbReference>
<evidence type="ECO:0000313" key="1">
    <source>
        <dbReference type="EMBL" id="GFT09017.1"/>
    </source>
</evidence>
<organism evidence="2 5">
    <name type="scientific">Nephila pilipes</name>
    <name type="common">Giant wood spider</name>
    <name type="synonym">Nephila maculata</name>
    <dbReference type="NCBI Taxonomy" id="299642"/>
    <lineage>
        <taxon>Eukaryota</taxon>
        <taxon>Metazoa</taxon>
        <taxon>Ecdysozoa</taxon>
        <taxon>Arthropoda</taxon>
        <taxon>Chelicerata</taxon>
        <taxon>Arachnida</taxon>
        <taxon>Araneae</taxon>
        <taxon>Araneomorphae</taxon>
        <taxon>Entelegynae</taxon>
        <taxon>Araneoidea</taxon>
        <taxon>Nephilidae</taxon>
        <taxon>Nephila</taxon>
    </lineage>
</organism>
<evidence type="ECO:0000313" key="3">
    <source>
        <dbReference type="EMBL" id="GFT47936.1"/>
    </source>
</evidence>
<dbReference type="Gene3D" id="3.40.50.1820">
    <property type="entry name" value="alpha/beta hydrolase"/>
    <property type="match status" value="1"/>
</dbReference>
<dbReference type="EMBL" id="BMAW01028225">
    <property type="protein sequence ID" value="GFU06423.1"/>
    <property type="molecule type" value="Genomic_DNA"/>
</dbReference>
<gene>
    <name evidence="2" type="primary">PNLIPRP3_1</name>
    <name evidence="4" type="ORF">NPIL_141431</name>
    <name evidence="2" type="ORF">NPIL_295261</name>
    <name evidence="1" type="ORF">NPIL_510611</name>
    <name evidence="3" type="ORF">NPIL_548791</name>
</gene>
<dbReference type="GO" id="GO:0016298">
    <property type="term" value="F:lipase activity"/>
    <property type="evidence" value="ECO:0007669"/>
    <property type="project" value="InterPro"/>
</dbReference>
<protein>
    <submittedName>
        <fullName evidence="2">Pancreatic lipase-related protein 3</fullName>
    </submittedName>
</protein>
<dbReference type="GO" id="GO:0005615">
    <property type="term" value="C:extracellular space"/>
    <property type="evidence" value="ECO:0007669"/>
    <property type="project" value="TreeGrafter"/>
</dbReference>
<name>A0A8X6NXZ9_NEPPI</name>
<sequence length="129" mass="14671">MIYSCYPAKEEKCDVESAGSLPWHTSIRALLFTRKNPEVPEQLQMCNGTLPKDSNFNPNSRLYVFIPGFMFGVCELDIINPVKDAWLEKGDYNVLLIDCTKALGNDFVDSMKHTEKVSRVIARVLKNIQ</sequence>
<dbReference type="InterPro" id="IPR029058">
    <property type="entry name" value="AB_hydrolase_fold"/>
</dbReference>
<proteinExistence type="predicted"/>
<keyword evidence="5" id="KW-1185">Reference proteome</keyword>
<dbReference type="InterPro" id="IPR000734">
    <property type="entry name" value="TAG_lipase"/>
</dbReference>
<comment type="caution">
    <text evidence="2">The sequence shown here is derived from an EMBL/GenBank/DDBJ whole genome shotgun (WGS) entry which is preliminary data.</text>
</comment>
<reference evidence="2" key="1">
    <citation type="submission" date="2020-08" db="EMBL/GenBank/DDBJ databases">
        <title>Multicomponent nature underlies the extraordinary mechanical properties of spider dragline silk.</title>
        <authorList>
            <person name="Kono N."/>
            <person name="Nakamura H."/>
            <person name="Mori M."/>
            <person name="Yoshida Y."/>
            <person name="Ohtoshi R."/>
            <person name="Malay A.D."/>
            <person name="Moran D.A.P."/>
            <person name="Tomita M."/>
            <person name="Numata K."/>
            <person name="Arakawa K."/>
        </authorList>
    </citation>
    <scope>NUCLEOTIDE SEQUENCE</scope>
</reference>
<evidence type="ECO:0000313" key="4">
    <source>
        <dbReference type="EMBL" id="GFU06423.1"/>
    </source>
</evidence>
<dbReference type="Proteomes" id="UP000887013">
    <property type="component" value="Unassembled WGS sequence"/>
</dbReference>
<dbReference type="AlphaFoldDB" id="A0A8X6NXZ9"/>
<evidence type="ECO:0000313" key="5">
    <source>
        <dbReference type="Proteomes" id="UP000887013"/>
    </source>
</evidence>
<dbReference type="GO" id="GO:0016042">
    <property type="term" value="P:lipid catabolic process"/>
    <property type="evidence" value="ECO:0007669"/>
    <property type="project" value="TreeGrafter"/>
</dbReference>
<dbReference type="GO" id="GO:0017171">
    <property type="term" value="F:serine hydrolase activity"/>
    <property type="evidence" value="ECO:0007669"/>
    <property type="project" value="TreeGrafter"/>
</dbReference>
<evidence type="ECO:0000313" key="2">
    <source>
        <dbReference type="EMBL" id="GFT41191.1"/>
    </source>
</evidence>
<accession>A0A8X6NXZ9</accession>
<dbReference type="OrthoDB" id="6432075at2759"/>
<dbReference type="PANTHER" id="PTHR11610:SF173">
    <property type="entry name" value="LIPASE DOMAIN-CONTAINING PROTEIN-RELATED"/>
    <property type="match status" value="1"/>
</dbReference>
<dbReference type="PANTHER" id="PTHR11610">
    <property type="entry name" value="LIPASE"/>
    <property type="match status" value="1"/>
</dbReference>
<dbReference type="EMBL" id="BMAW01110026">
    <property type="protein sequence ID" value="GFT41191.1"/>
    <property type="molecule type" value="Genomic_DNA"/>
</dbReference>
<dbReference type="EMBL" id="BMAW01103420">
    <property type="protein sequence ID" value="GFT09017.1"/>
    <property type="molecule type" value="Genomic_DNA"/>
</dbReference>